<evidence type="ECO:0000256" key="7">
    <source>
        <dbReference type="ARBA" id="ARBA00023242"/>
    </source>
</evidence>
<evidence type="ECO:0000313" key="9">
    <source>
        <dbReference type="EMBL" id="RWS22274.1"/>
    </source>
</evidence>
<dbReference type="VEuPathDB" id="VectorBase:LDEU009765"/>
<evidence type="ECO:0000256" key="6">
    <source>
        <dbReference type="ARBA" id="ARBA00023204"/>
    </source>
</evidence>
<dbReference type="SMART" id="SM01395">
    <property type="entry name" value="Tbf5"/>
    <property type="match status" value="1"/>
</dbReference>
<dbReference type="PANTHER" id="PTHR28580">
    <property type="entry name" value="GENERAL TRANSCRIPTION FACTOR IIH SUBUNIT 5"/>
    <property type="match status" value="1"/>
</dbReference>
<keyword evidence="10" id="KW-1185">Reference proteome</keyword>
<protein>
    <recommendedName>
        <fullName evidence="8">General transcription and DNA repair factor IIH subunit TFB5</fullName>
    </recommendedName>
</protein>
<dbReference type="InterPro" id="IPR035935">
    <property type="entry name" value="TFB5-like_sf"/>
</dbReference>
<keyword evidence="5 8" id="KW-0804">Transcription</keyword>
<proteinExistence type="inferred from homology"/>
<comment type="subcellular location">
    <subcellularLocation>
        <location evidence="1 8">Nucleus</location>
    </subcellularLocation>
</comment>
<dbReference type="STRING" id="299467.A0A443S472"/>
<dbReference type="InterPro" id="IPR009400">
    <property type="entry name" value="TFIIH_TTDA/Tfb5"/>
</dbReference>
<keyword evidence="4 8" id="KW-0805">Transcription regulation</keyword>
<dbReference type="EMBL" id="NCKV01009270">
    <property type="protein sequence ID" value="RWS22274.1"/>
    <property type="molecule type" value="Genomic_DNA"/>
</dbReference>
<dbReference type="Pfam" id="PF06331">
    <property type="entry name" value="Tfb5"/>
    <property type="match status" value="1"/>
</dbReference>
<evidence type="ECO:0000256" key="8">
    <source>
        <dbReference type="RuleBase" id="RU368032"/>
    </source>
</evidence>
<evidence type="ECO:0000313" key="10">
    <source>
        <dbReference type="Proteomes" id="UP000288716"/>
    </source>
</evidence>
<evidence type="ECO:0000256" key="5">
    <source>
        <dbReference type="ARBA" id="ARBA00023163"/>
    </source>
</evidence>
<organism evidence="9 10">
    <name type="scientific">Leptotrombidium deliense</name>
    <dbReference type="NCBI Taxonomy" id="299467"/>
    <lineage>
        <taxon>Eukaryota</taxon>
        <taxon>Metazoa</taxon>
        <taxon>Ecdysozoa</taxon>
        <taxon>Arthropoda</taxon>
        <taxon>Chelicerata</taxon>
        <taxon>Arachnida</taxon>
        <taxon>Acari</taxon>
        <taxon>Acariformes</taxon>
        <taxon>Trombidiformes</taxon>
        <taxon>Prostigmata</taxon>
        <taxon>Anystina</taxon>
        <taxon>Parasitengona</taxon>
        <taxon>Trombiculoidea</taxon>
        <taxon>Trombiculidae</taxon>
        <taxon>Leptotrombidium</taxon>
    </lineage>
</organism>
<dbReference type="Gene3D" id="3.30.70.1220">
    <property type="entry name" value="TFB5-like"/>
    <property type="match status" value="1"/>
</dbReference>
<dbReference type="GO" id="GO:0006367">
    <property type="term" value="P:transcription initiation at RNA polymerase II promoter"/>
    <property type="evidence" value="ECO:0007669"/>
    <property type="project" value="UniProtKB-UniRule"/>
</dbReference>
<dbReference type="GO" id="GO:0005675">
    <property type="term" value="C:transcription factor TFIIH holo complex"/>
    <property type="evidence" value="ECO:0007669"/>
    <property type="project" value="TreeGrafter"/>
</dbReference>
<dbReference type="SUPFAM" id="SSF142897">
    <property type="entry name" value="TFB5-like"/>
    <property type="match status" value="1"/>
</dbReference>
<keyword evidence="7 8" id="KW-0539">Nucleus</keyword>
<dbReference type="AlphaFoldDB" id="A0A443S472"/>
<evidence type="ECO:0000256" key="2">
    <source>
        <dbReference type="ARBA" id="ARBA00007470"/>
    </source>
</evidence>
<evidence type="ECO:0000256" key="4">
    <source>
        <dbReference type="ARBA" id="ARBA00023015"/>
    </source>
</evidence>
<dbReference type="GO" id="GO:0006294">
    <property type="term" value="P:nucleotide-excision repair, preincision complex assembly"/>
    <property type="evidence" value="ECO:0007669"/>
    <property type="project" value="TreeGrafter"/>
</dbReference>
<comment type="similarity">
    <text evidence="2 8">Belongs to the TFB5 family.</text>
</comment>
<accession>A0A443S472</accession>
<comment type="caution">
    <text evidence="9">The sequence shown here is derived from an EMBL/GenBank/DDBJ whole genome shotgun (WGS) entry which is preliminary data.</text>
</comment>
<keyword evidence="6 8" id="KW-0234">DNA repair</keyword>
<dbReference type="Proteomes" id="UP000288716">
    <property type="component" value="Unassembled WGS sequence"/>
</dbReference>
<name>A0A443S472_9ACAR</name>
<evidence type="ECO:0000256" key="3">
    <source>
        <dbReference type="ARBA" id="ARBA00022763"/>
    </source>
</evidence>
<comment type="subunit">
    <text evidence="8">Component of the 7-subunit TFIIH core complex.</text>
</comment>
<reference evidence="9 10" key="1">
    <citation type="journal article" date="2018" name="Gigascience">
        <title>Genomes of trombidid mites reveal novel predicted allergens and laterally-transferred genes associated with secondary metabolism.</title>
        <authorList>
            <person name="Dong X."/>
            <person name="Chaisiri K."/>
            <person name="Xia D."/>
            <person name="Armstrong S.D."/>
            <person name="Fang Y."/>
            <person name="Donnelly M.J."/>
            <person name="Kadowaki T."/>
            <person name="McGarry J.W."/>
            <person name="Darby A.C."/>
            <person name="Makepeace B.L."/>
        </authorList>
    </citation>
    <scope>NUCLEOTIDE SEQUENCE [LARGE SCALE GENOMIC DNA]</scope>
    <source>
        <strain evidence="9">UoL-UT</strain>
    </source>
</reference>
<keyword evidence="3 8" id="KW-0227">DNA damage</keyword>
<dbReference type="OrthoDB" id="354at2759"/>
<evidence type="ECO:0000256" key="1">
    <source>
        <dbReference type="ARBA" id="ARBA00004123"/>
    </source>
</evidence>
<comment type="function">
    <text evidence="8">In NER, TFIIH acts by opening DNA around the lesion to allow the excision of the damaged oligonucleotide and its replacement by a new DNA fragment. In transcription, TFIIH has an essential role in transcription initiation. When the pre-initiation complex (PIC) has been established, TFIIH is required for promoter opening and promoter escape.</text>
</comment>
<sequence length="70" mass="8136">MVNVQKGVLIECDPQMKQFLLHLDESNVLGTKFIIQDLDQTHLFVSADIIEKLKNQIDHLMDQINIFEVQ</sequence>
<dbReference type="GO" id="GO:0000439">
    <property type="term" value="C:transcription factor TFIIH core complex"/>
    <property type="evidence" value="ECO:0007669"/>
    <property type="project" value="UniProtKB-UniRule"/>
</dbReference>
<dbReference type="PANTHER" id="PTHR28580:SF1">
    <property type="entry name" value="GENERAL TRANSCRIPTION FACTOR IIH SUBUNIT 5"/>
    <property type="match status" value="1"/>
</dbReference>
<gene>
    <name evidence="9" type="ORF">B4U80_04227</name>
</gene>
<dbReference type="FunFam" id="3.30.70.1220:FF:000001">
    <property type="entry name" value="General transcription factor IIH subunit 5"/>
    <property type="match status" value="1"/>
</dbReference>